<reference evidence="2" key="1">
    <citation type="submission" date="2023-06" db="EMBL/GenBank/DDBJ databases">
        <title>WGS-Sequencing of Streptomyces ficellus isolate 21 collected from sand in Gara Djebilet Iron Mine in Algeria.</title>
        <authorList>
            <person name="Zegers G.P."/>
            <person name="Gomez A."/>
            <person name="Gueddou A."/>
            <person name="Zahara A.F."/>
            <person name="Worth M."/>
            <person name="Sevigny J.L."/>
            <person name="Tisa L."/>
        </authorList>
    </citation>
    <scope>NUCLEOTIDE SEQUENCE</scope>
    <source>
        <strain evidence="2">AS11</strain>
    </source>
</reference>
<organism evidence="2 3">
    <name type="scientific">Streptomyces ficellus</name>
    <dbReference type="NCBI Taxonomy" id="1977088"/>
    <lineage>
        <taxon>Bacteria</taxon>
        <taxon>Bacillati</taxon>
        <taxon>Actinomycetota</taxon>
        <taxon>Actinomycetes</taxon>
        <taxon>Kitasatosporales</taxon>
        <taxon>Streptomycetaceae</taxon>
        <taxon>Streptomyces</taxon>
    </lineage>
</organism>
<evidence type="ECO:0000256" key="1">
    <source>
        <dbReference type="SAM" id="MobiDB-lite"/>
    </source>
</evidence>
<dbReference type="EMBL" id="JAUEPL010000026">
    <property type="protein sequence ID" value="MDN3295924.1"/>
    <property type="molecule type" value="Genomic_DNA"/>
</dbReference>
<sequence length="53" mass="5524">MTTAPVNADDVLSAVRLAASTLRLADGDADWDAKAGRLADPSVGHRPGRDPRP</sequence>
<name>A0ABT7Z8U9_9ACTN</name>
<accession>A0ABT7Z8U9</accession>
<evidence type="ECO:0000313" key="3">
    <source>
        <dbReference type="Proteomes" id="UP001174050"/>
    </source>
</evidence>
<keyword evidence="3" id="KW-1185">Reference proteome</keyword>
<dbReference type="RefSeq" id="WP_290113079.1">
    <property type="nucleotide sequence ID" value="NZ_JAUEPL010000026.1"/>
</dbReference>
<protein>
    <submittedName>
        <fullName evidence="2">Uncharacterized protein</fullName>
    </submittedName>
</protein>
<dbReference type="Proteomes" id="UP001174050">
    <property type="component" value="Unassembled WGS sequence"/>
</dbReference>
<evidence type="ECO:0000313" key="2">
    <source>
        <dbReference type="EMBL" id="MDN3295924.1"/>
    </source>
</evidence>
<proteinExistence type="predicted"/>
<feature type="region of interest" description="Disordered" evidence="1">
    <location>
        <begin position="29"/>
        <end position="53"/>
    </location>
</feature>
<gene>
    <name evidence="2" type="ORF">QWM81_18070</name>
</gene>
<comment type="caution">
    <text evidence="2">The sequence shown here is derived from an EMBL/GenBank/DDBJ whole genome shotgun (WGS) entry which is preliminary data.</text>
</comment>